<dbReference type="InterPro" id="IPR017853">
    <property type="entry name" value="GH"/>
</dbReference>
<dbReference type="InterPro" id="IPR048395">
    <property type="entry name" value="Glyco_hydro_31_C"/>
</dbReference>
<dbReference type="Gene3D" id="3.20.20.80">
    <property type="entry name" value="Glycosidases"/>
    <property type="match status" value="2"/>
</dbReference>
<protein>
    <submittedName>
        <fullName evidence="7">Uncharacterized protein</fullName>
    </submittedName>
</protein>
<dbReference type="GO" id="GO:0004558">
    <property type="term" value="F:alpha-1,4-glucosidase activity"/>
    <property type="evidence" value="ECO:0007669"/>
    <property type="project" value="TreeGrafter"/>
</dbReference>
<dbReference type="GO" id="GO:0030246">
    <property type="term" value="F:carbohydrate binding"/>
    <property type="evidence" value="ECO:0007669"/>
    <property type="project" value="InterPro"/>
</dbReference>
<dbReference type="AlphaFoldDB" id="A0A7R8ZP04"/>
<dbReference type="InterPro" id="IPR000322">
    <property type="entry name" value="Glyco_hydro_31_TIM"/>
</dbReference>
<proteinExistence type="inferred from homology"/>
<evidence type="ECO:0000256" key="2">
    <source>
        <dbReference type="ARBA" id="ARBA00022801"/>
    </source>
</evidence>
<keyword evidence="5 6" id="KW-0326">Glycosidase</keyword>
<keyword evidence="3" id="KW-1015">Disulfide bond</keyword>
<dbReference type="PROSITE" id="PS50041">
    <property type="entry name" value="C_TYPE_LECTIN_2"/>
    <property type="match status" value="1"/>
</dbReference>
<sequence>MLLIGVAAALSLLTFVQSRLHCPIPPSQGRHGTCPDFWTRIGNSCYLLSTDLKTWEEAVNTCRFPGGDLVTVFRPVEHDELLLQAFQATSWIGLHFKDSSWQWSDGQPLLFTNWARGEPSDPENERCVEMMHWLGGQHGKWNDLNCNEYKRFICELDLEVECNRHSVCEWDGGDCYLKSPERGVGFAIASEVQETEDGFQVRLQHSGNGDMFGQTIHELMFEVTRYDETHVGFKIFDPNHPRYEPPVPLNLRVDEAAADYQYDVLLDSTTIGQPFHFKVIRMSSGAVMFDTSRSPLIFEDQFLQLTTSLPTTDAYGMGENVHESFLHDFDAAKVFPIFARDEPPTDGDKNAYGTHPFYEVFEEDGSLHGVLFFNSNPQEYTFFKEDGQIPSLTLRAIGGILDFHLFTGPTFDLVSQQYTEVIGRPMLPPYWSLGFQLSKWNYLTLDKFREVVERNRYARIPQDVQYGDIDYMDTFKIFTYNQQDWNGFPEYIRDIKQRLGMKFIPILDPALVIDFTDSYPPGKRGWEQDVFVKWPNSSFVPEDQPFNARDYMVGYVWPQEKTVFPDFMNPRTKEWFVNELLLFHDLLEFDGLWIDMNEPANFGTNQEKPWNWPEGQDPWSLKCPSSSYDYPPYRTVACNNGDQATGTIADKIMFGIPYGGSDICGYFDVASEELCLRWMQLGAFYPYSRNHNGNRDSDQDPAVWDRVAEGSRIALNIRYRFLPYLYTLFHRANSRGETVVRPLLAEFPLEQDARSIDHQFLWGSSMMIVPVLEPSNIRWWYVPNATWYNLHTGAQFYEVPPPHWSSMTVPDLEIPIFLRGGAIFPNQEPGINTVESRQNPMEFLVALDSSGSASGDFFWDDGDSIDTYENGLYHYATMTYSAGQFDFRVVHSSETVLPLLRNLKMITVLGMAQPPSSKLKKA</sequence>
<keyword evidence="2 6" id="KW-0378">Hydrolase</keyword>
<accession>A0A7R8ZP04</accession>
<dbReference type="CDD" id="cd14752">
    <property type="entry name" value="GH31_N"/>
    <property type="match status" value="1"/>
</dbReference>
<dbReference type="Pfam" id="PF21365">
    <property type="entry name" value="Glyco_hydro_31_3rd"/>
    <property type="match status" value="1"/>
</dbReference>
<dbReference type="SUPFAM" id="SSF56436">
    <property type="entry name" value="C-type lectin-like"/>
    <property type="match status" value="1"/>
</dbReference>
<dbReference type="InterPro" id="IPR013780">
    <property type="entry name" value="Glyco_hydro_b"/>
</dbReference>
<organism evidence="7">
    <name type="scientific">Cyprideis torosa</name>
    <dbReference type="NCBI Taxonomy" id="163714"/>
    <lineage>
        <taxon>Eukaryota</taxon>
        <taxon>Metazoa</taxon>
        <taxon>Ecdysozoa</taxon>
        <taxon>Arthropoda</taxon>
        <taxon>Crustacea</taxon>
        <taxon>Oligostraca</taxon>
        <taxon>Ostracoda</taxon>
        <taxon>Podocopa</taxon>
        <taxon>Podocopida</taxon>
        <taxon>Cytherocopina</taxon>
        <taxon>Cytheroidea</taxon>
        <taxon>Cytherideidae</taxon>
        <taxon>Cyprideis</taxon>
    </lineage>
</organism>
<dbReference type="Gene3D" id="2.60.40.1760">
    <property type="entry name" value="glycosyl hydrolase (family 31)"/>
    <property type="match status" value="1"/>
</dbReference>
<dbReference type="InterPro" id="IPR001304">
    <property type="entry name" value="C-type_lectin-like"/>
</dbReference>
<dbReference type="PANTHER" id="PTHR22762:SF133">
    <property type="entry name" value="P-TYPE DOMAIN-CONTAINING PROTEIN"/>
    <property type="match status" value="1"/>
</dbReference>
<dbReference type="InterPro" id="IPR011013">
    <property type="entry name" value="Gal_mutarotase_sf_dom"/>
</dbReference>
<evidence type="ECO:0000256" key="6">
    <source>
        <dbReference type="RuleBase" id="RU361185"/>
    </source>
</evidence>
<dbReference type="Pfam" id="PF01055">
    <property type="entry name" value="Glyco_hydro_31_2nd"/>
    <property type="match status" value="2"/>
</dbReference>
<dbReference type="InterPro" id="IPR030458">
    <property type="entry name" value="Glyco_hydro_31_AS"/>
</dbReference>
<evidence type="ECO:0000256" key="1">
    <source>
        <dbReference type="ARBA" id="ARBA00007806"/>
    </source>
</evidence>
<dbReference type="InterPro" id="IPR016186">
    <property type="entry name" value="C-type_lectin-like/link_sf"/>
</dbReference>
<evidence type="ECO:0000256" key="3">
    <source>
        <dbReference type="ARBA" id="ARBA00023157"/>
    </source>
</evidence>
<gene>
    <name evidence="7" type="ORF">CTOB1V02_LOCUS9545</name>
</gene>
<dbReference type="InterPro" id="IPR018378">
    <property type="entry name" value="C-type_lectin_CS"/>
</dbReference>
<dbReference type="EMBL" id="OB663787">
    <property type="protein sequence ID" value="CAD7231701.1"/>
    <property type="molecule type" value="Genomic_DNA"/>
</dbReference>
<dbReference type="PANTHER" id="PTHR22762">
    <property type="entry name" value="ALPHA-GLUCOSIDASE"/>
    <property type="match status" value="1"/>
</dbReference>
<dbReference type="SUPFAM" id="SSF51445">
    <property type="entry name" value="(Trans)glycosidases"/>
    <property type="match status" value="1"/>
</dbReference>
<keyword evidence="4" id="KW-0325">Glycoprotein</keyword>
<name>A0A7R8ZP04_9CRUS</name>
<dbReference type="Pfam" id="PF00059">
    <property type="entry name" value="Lectin_C"/>
    <property type="match status" value="1"/>
</dbReference>
<dbReference type="PROSITE" id="PS00129">
    <property type="entry name" value="GLYCOSYL_HYDROL_F31_1"/>
    <property type="match status" value="1"/>
</dbReference>
<evidence type="ECO:0000256" key="4">
    <source>
        <dbReference type="ARBA" id="ARBA00023180"/>
    </source>
</evidence>
<evidence type="ECO:0000313" key="7">
    <source>
        <dbReference type="EMBL" id="CAD7231701.1"/>
    </source>
</evidence>
<dbReference type="Gene3D" id="3.10.100.10">
    <property type="entry name" value="Mannose-Binding Protein A, subunit A"/>
    <property type="match status" value="1"/>
</dbReference>
<dbReference type="SUPFAM" id="SSF51011">
    <property type="entry name" value="Glycosyl hydrolase domain"/>
    <property type="match status" value="1"/>
</dbReference>
<comment type="similarity">
    <text evidence="1 6">Belongs to the glycosyl hydrolase 31 family.</text>
</comment>
<dbReference type="CDD" id="cd00037">
    <property type="entry name" value="CLECT"/>
    <property type="match status" value="1"/>
</dbReference>
<dbReference type="PROSITE" id="PS00615">
    <property type="entry name" value="C_TYPE_LECTIN_1"/>
    <property type="match status" value="1"/>
</dbReference>
<reference evidence="7" key="1">
    <citation type="submission" date="2020-11" db="EMBL/GenBank/DDBJ databases">
        <authorList>
            <person name="Tran Van P."/>
        </authorList>
    </citation>
    <scope>NUCLEOTIDE SEQUENCE</scope>
</reference>
<dbReference type="SUPFAM" id="SSF74650">
    <property type="entry name" value="Galactose mutarotase-like"/>
    <property type="match status" value="1"/>
</dbReference>
<dbReference type="InterPro" id="IPR016187">
    <property type="entry name" value="CTDL_fold"/>
</dbReference>
<evidence type="ECO:0000256" key="5">
    <source>
        <dbReference type="ARBA" id="ARBA00023295"/>
    </source>
</evidence>
<dbReference type="OrthoDB" id="1334205at2759"/>
<dbReference type="SMART" id="SM00034">
    <property type="entry name" value="CLECT"/>
    <property type="match status" value="1"/>
</dbReference>
<dbReference type="GO" id="GO:0005975">
    <property type="term" value="P:carbohydrate metabolic process"/>
    <property type="evidence" value="ECO:0007669"/>
    <property type="project" value="InterPro"/>
</dbReference>
<dbReference type="Gene3D" id="2.60.40.1180">
    <property type="entry name" value="Golgi alpha-mannosidase II"/>
    <property type="match status" value="2"/>
</dbReference>